<evidence type="ECO:0000313" key="8">
    <source>
        <dbReference type="Proteomes" id="UP000288096"/>
    </source>
</evidence>
<keyword evidence="5 6" id="KW-0472">Membrane</keyword>
<dbReference type="PANTHER" id="PTHR30086">
    <property type="entry name" value="ARGININE EXPORTER PROTEIN ARGO"/>
    <property type="match status" value="1"/>
</dbReference>
<evidence type="ECO:0008006" key="9">
    <source>
        <dbReference type="Google" id="ProtNLM"/>
    </source>
</evidence>
<evidence type="ECO:0000256" key="2">
    <source>
        <dbReference type="ARBA" id="ARBA00022475"/>
    </source>
</evidence>
<gene>
    <name evidence="7" type="ORF">DENIS_1160</name>
</gene>
<feature type="transmembrane region" description="Helical" evidence="6">
    <location>
        <begin position="113"/>
        <end position="134"/>
    </location>
</feature>
<keyword evidence="8" id="KW-1185">Reference proteome</keyword>
<comment type="subcellular location">
    <subcellularLocation>
        <location evidence="1">Cell membrane</location>
        <topology evidence="1">Multi-pass membrane protein</topology>
    </subcellularLocation>
</comment>
<keyword evidence="3 6" id="KW-0812">Transmembrane</keyword>
<feature type="transmembrane region" description="Helical" evidence="6">
    <location>
        <begin position="70"/>
        <end position="92"/>
    </location>
</feature>
<evidence type="ECO:0000256" key="3">
    <source>
        <dbReference type="ARBA" id="ARBA00022692"/>
    </source>
</evidence>
<reference evidence="8" key="1">
    <citation type="submission" date="2017-11" db="EMBL/GenBank/DDBJ databases">
        <authorList>
            <person name="Watanabe M."/>
            <person name="Kojima H."/>
        </authorList>
    </citation>
    <scope>NUCLEOTIDE SEQUENCE [LARGE SCALE GENOMIC DNA]</scope>
    <source>
        <strain evidence="8">Tokyo 01</strain>
    </source>
</reference>
<protein>
    <recommendedName>
        <fullName evidence="9">LysE family translocator</fullName>
    </recommendedName>
</protein>
<dbReference type="Pfam" id="PF01810">
    <property type="entry name" value="LysE"/>
    <property type="match status" value="1"/>
</dbReference>
<dbReference type="GO" id="GO:0015171">
    <property type="term" value="F:amino acid transmembrane transporter activity"/>
    <property type="evidence" value="ECO:0007669"/>
    <property type="project" value="TreeGrafter"/>
</dbReference>
<name>A0A401FTB7_9BACT</name>
<dbReference type="AlphaFoldDB" id="A0A401FTB7"/>
<comment type="caution">
    <text evidence="7">The sequence shown here is derived from an EMBL/GenBank/DDBJ whole genome shotgun (WGS) entry which is preliminary data.</text>
</comment>
<reference evidence="8" key="2">
    <citation type="submission" date="2019-01" db="EMBL/GenBank/DDBJ databases">
        <title>Genome sequence of Desulfonema ishimotonii strain Tokyo 01.</title>
        <authorList>
            <person name="Fukui M."/>
        </authorList>
    </citation>
    <scope>NUCLEOTIDE SEQUENCE [LARGE SCALE GENOMIC DNA]</scope>
    <source>
        <strain evidence="8">Tokyo 01</strain>
    </source>
</reference>
<keyword evidence="2" id="KW-1003">Cell membrane</keyword>
<feature type="transmembrane region" description="Helical" evidence="6">
    <location>
        <begin position="179"/>
        <end position="198"/>
    </location>
</feature>
<evidence type="ECO:0000256" key="4">
    <source>
        <dbReference type="ARBA" id="ARBA00022989"/>
    </source>
</evidence>
<sequence>MSSEVSFLFSGVIFGLSAGISPGPLLTLVVSETLRYNVAEGIKVSVSPLITDLPIIIFTLFALIHVSDTLPFLGMISIAGAAFIAFMGYESICFKGAELHIGDSPPHSIRKGAVANLLNPSPYLFWFSIGGPILGSALKLSLISVAFFITAFYVCLIGSKIGIAMAVARSRSFLNNKHYIYTIKFLGVILFVFAYIFLKNGLTHLGVL</sequence>
<feature type="transmembrane region" description="Helical" evidence="6">
    <location>
        <begin position="6"/>
        <end position="30"/>
    </location>
</feature>
<evidence type="ECO:0000313" key="7">
    <source>
        <dbReference type="EMBL" id="GBC60209.1"/>
    </source>
</evidence>
<dbReference type="GO" id="GO:0005886">
    <property type="term" value="C:plasma membrane"/>
    <property type="evidence" value="ECO:0007669"/>
    <property type="project" value="UniProtKB-SubCell"/>
</dbReference>
<proteinExistence type="predicted"/>
<dbReference type="EMBL" id="BEXT01000001">
    <property type="protein sequence ID" value="GBC60209.1"/>
    <property type="molecule type" value="Genomic_DNA"/>
</dbReference>
<keyword evidence="4 6" id="KW-1133">Transmembrane helix</keyword>
<dbReference type="PANTHER" id="PTHR30086:SF20">
    <property type="entry name" value="ARGININE EXPORTER PROTEIN ARGO-RELATED"/>
    <property type="match status" value="1"/>
</dbReference>
<accession>A0A401FTB7</accession>
<dbReference type="Proteomes" id="UP000288096">
    <property type="component" value="Unassembled WGS sequence"/>
</dbReference>
<dbReference type="RefSeq" id="WP_124327652.1">
    <property type="nucleotide sequence ID" value="NZ_BEXT01000001.1"/>
</dbReference>
<evidence type="ECO:0000256" key="5">
    <source>
        <dbReference type="ARBA" id="ARBA00023136"/>
    </source>
</evidence>
<organism evidence="7 8">
    <name type="scientific">Desulfonema ishimotonii</name>
    <dbReference type="NCBI Taxonomy" id="45657"/>
    <lineage>
        <taxon>Bacteria</taxon>
        <taxon>Pseudomonadati</taxon>
        <taxon>Thermodesulfobacteriota</taxon>
        <taxon>Desulfobacteria</taxon>
        <taxon>Desulfobacterales</taxon>
        <taxon>Desulfococcaceae</taxon>
        <taxon>Desulfonema</taxon>
    </lineage>
</organism>
<dbReference type="OrthoDB" id="14103at2"/>
<feature type="transmembrane region" description="Helical" evidence="6">
    <location>
        <begin position="140"/>
        <end position="167"/>
    </location>
</feature>
<evidence type="ECO:0000256" key="1">
    <source>
        <dbReference type="ARBA" id="ARBA00004651"/>
    </source>
</evidence>
<evidence type="ECO:0000256" key="6">
    <source>
        <dbReference type="SAM" id="Phobius"/>
    </source>
</evidence>
<feature type="transmembrane region" description="Helical" evidence="6">
    <location>
        <begin position="42"/>
        <end position="64"/>
    </location>
</feature>
<dbReference type="InterPro" id="IPR001123">
    <property type="entry name" value="LeuE-type"/>
</dbReference>